<dbReference type="InterPro" id="IPR012337">
    <property type="entry name" value="RNaseH-like_sf"/>
</dbReference>
<comment type="similarity">
    <text evidence="1">Belongs to the transposase 11 family.</text>
</comment>
<dbReference type="PANTHER" id="PTHR33258:SF1">
    <property type="entry name" value="TRANSPOSASE INSL FOR INSERTION SEQUENCE ELEMENT IS186A-RELATED"/>
    <property type="match status" value="1"/>
</dbReference>
<evidence type="ECO:0000313" key="7">
    <source>
        <dbReference type="EMBL" id="MEX6690574.1"/>
    </source>
</evidence>
<comment type="caution">
    <text evidence="7">The sequence shown here is derived from an EMBL/GenBank/DDBJ whole genome shotgun (WGS) entry which is preliminary data.</text>
</comment>
<accession>A0ABV3ZPH8</accession>
<evidence type="ECO:0000256" key="1">
    <source>
        <dbReference type="ARBA" id="ARBA00010075"/>
    </source>
</evidence>
<dbReference type="Gene3D" id="3.90.350.10">
    <property type="entry name" value="Transposase Inhibitor Protein From Tn5, Chain A, domain 1"/>
    <property type="match status" value="1"/>
</dbReference>
<dbReference type="Proteomes" id="UP001560573">
    <property type="component" value="Unassembled WGS sequence"/>
</dbReference>
<dbReference type="InterPro" id="IPR002559">
    <property type="entry name" value="Transposase_11"/>
</dbReference>
<keyword evidence="2" id="KW-0815">Transposition</keyword>
<name>A0ABV3ZPH8_9BACT</name>
<keyword evidence="3" id="KW-0238">DNA-binding</keyword>
<protein>
    <submittedName>
        <fullName evidence="7">IS4 family transposase</fullName>
    </submittedName>
</protein>
<dbReference type="PANTHER" id="PTHR33258">
    <property type="entry name" value="TRANSPOSASE INSL FOR INSERTION SEQUENCE ELEMENT IS186A-RELATED"/>
    <property type="match status" value="1"/>
</dbReference>
<evidence type="ECO:0000313" key="8">
    <source>
        <dbReference type="Proteomes" id="UP001560573"/>
    </source>
</evidence>
<keyword evidence="4" id="KW-0233">DNA recombination</keyword>
<reference evidence="7 8" key="1">
    <citation type="submission" date="2023-07" db="EMBL/GenBank/DDBJ databases">
        <authorList>
            <person name="Lian W.-H."/>
        </authorList>
    </citation>
    <scope>NUCLEOTIDE SEQUENCE [LARGE SCALE GENOMIC DNA]</scope>
    <source>
        <strain evidence="7 8">SYSU DXS3180</strain>
    </source>
</reference>
<dbReference type="Pfam" id="PF14294">
    <property type="entry name" value="DUF4372"/>
    <property type="match status" value="1"/>
</dbReference>
<evidence type="ECO:0000256" key="2">
    <source>
        <dbReference type="ARBA" id="ARBA00022578"/>
    </source>
</evidence>
<evidence type="ECO:0000259" key="5">
    <source>
        <dbReference type="Pfam" id="PF01609"/>
    </source>
</evidence>
<dbReference type="NCBIfam" id="NF033592">
    <property type="entry name" value="transpos_IS4_1"/>
    <property type="match status" value="1"/>
</dbReference>
<proteinExistence type="inferred from homology"/>
<dbReference type="Pfam" id="PF01609">
    <property type="entry name" value="DDE_Tnp_1"/>
    <property type="match status" value="1"/>
</dbReference>
<feature type="domain" description="DUF4372" evidence="6">
    <location>
        <begin position="2"/>
        <end position="65"/>
    </location>
</feature>
<dbReference type="EMBL" id="JAULBC010000009">
    <property type="protein sequence ID" value="MEX6690574.1"/>
    <property type="molecule type" value="Genomic_DNA"/>
</dbReference>
<gene>
    <name evidence="7" type="ORF">QTN47_23885</name>
</gene>
<dbReference type="InterPro" id="IPR047952">
    <property type="entry name" value="Transpos_IS4"/>
</dbReference>
<dbReference type="SUPFAM" id="SSF53098">
    <property type="entry name" value="Ribonuclease H-like"/>
    <property type="match status" value="1"/>
</dbReference>
<dbReference type="InterPro" id="IPR025399">
    <property type="entry name" value="DUF4372"/>
</dbReference>
<organism evidence="7 8">
    <name type="scientific">Danxiaibacter flavus</name>
    <dbReference type="NCBI Taxonomy" id="3049108"/>
    <lineage>
        <taxon>Bacteria</taxon>
        <taxon>Pseudomonadati</taxon>
        <taxon>Bacteroidota</taxon>
        <taxon>Chitinophagia</taxon>
        <taxon>Chitinophagales</taxon>
        <taxon>Chitinophagaceae</taxon>
        <taxon>Danxiaibacter</taxon>
    </lineage>
</organism>
<evidence type="ECO:0000259" key="6">
    <source>
        <dbReference type="Pfam" id="PF14294"/>
    </source>
</evidence>
<feature type="domain" description="Transposase IS4-like" evidence="5">
    <location>
        <begin position="115"/>
        <end position="331"/>
    </location>
</feature>
<keyword evidence="8" id="KW-1185">Reference proteome</keyword>
<evidence type="ECO:0000256" key="3">
    <source>
        <dbReference type="ARBA" id="ARBA00023125"/>
    </source>
</evidence>
<evidence type="ECO:0000256" key="4">
    <source>
        <dbReference type="ARBA" id="ARBA00023172"/>
    </source>
</evidence>
<sequence length="386" mass="44861">MLDLIPASLINAAGKKHRSNRYYKKLPLRVHLVSLLYGVYSYCNGLRELCEGLLGCEGKLSHLGLDHAPARSTLSNANTNRHYQVFETIYQQLLKRYHSFISDSRLKGLSIRNLKIIDSTTIQLFSDMLQGAGRNPKDGSRKKGGIKVHAMMDAFSGVTEFARITEAKENDRKFLYDLKLRPKSWLVFDKGYNVHLLYAKWTELQIWFVTRMRENADFHVTKVLKDVTKRKKAKGVLKEQYITVAVKEVNKNLGRLKLRRIIYKTDEGKEYVFVTNNFTAKAEQIAAIYKNRWLIELLFKQLKQNFPLRYFWGESPNAIKMQVYCVLIAQLLMVVIRKKSATKKSFANMITVIRLHLTSYIDLFEFIKDSYKAWRKMYGTSIAFSP</sequence>